<keyword evidence="3" id="KW-1185">Reference proteome</keyword>
<reference evidence="2" key="1">
    <citation type="journal article" date="2021" name="Open Biol.">
        <title>Shared evolutionary footprints suggest mitochondrial oxidative damage underlies multiple complex I losses in fungi.</title>
        <authorList>
            <person name="Schikora-Tamarit M.A."/>
            <person name="Marcet-Houben M."/>
            <person name="Nosek J."/>
            <person name="Gabaldon T."/>
        </authorList>
    </citation>
    <scope>NUCLEOTIDE SEQUENCE</scope>
    <source>
        <strain evidence="2">NCAIM Y.01608</strain>
    </source>
</reference>
<evidence type="ECO:0000313" key="2">
    <source>
        <dbReference type="EMBL" id="KAH3664779.1"/>
    </source>
</evidence>
<dbReference type="Proteomes" id="UP000788993">
    <property type="component" value="Unassembled WGS sequence"/>
</dbReference>
<protein>
    <submittedName>
        <fullName evidence="2">Uncharacterized protein</fullName>
    </submittedName>
</protein>
<comment type="caution">
    <text evidence="2">The sequence shown here is derived from an EMBL/GenBank/DDBJ whole genome shotgun (WGS) entry which is preliminary data.</text>
</comment>
<dbReference type="EMBL" id="JAEUBD010001178">
    <property type="protein sequence ID" value="KAH3664779.1"/>
    <property type="molecule type" value="Genomic_DNA"/>
</dbReference>
<name>A0A9P8P4B0_9ASCO</name>
<accession>A0A9P8P4B0</accession>
<dbReference type="AlphaFoldDB" id="A0A9P8P4B0"/>
<evidence type="ECO:0000313" key="3">
    <source>
        <dbReference type="Proteomes" id="UP000788993"/>
    </source>
</evidence>
<reference evidence="2" key="2">
    <citation type="submission" date="2021-01" db="EMBL/GenBank/DDBJ databases">
        <authorList>
            <person name="Schikora-Tamarit M.A."/>
        </authorList>
    </citation>
    <scope>NUCLEOTIDE SEQUENCE</scope>
    <source>
        <strain evidence="2">NCAIM Y.01608</strain>
    </source>
</reference>
<proteinExistence type="predicted"/>
<organism evidence="2 3">
    <name type="scientific">Ogataea polymorpha</name>
    <dbReference type="NCBI Taxonomy" id="460523"/>
    <lineage>
        <taxon>Eukaryota</taxon>
        <taxon>Fungi</taxon>
        <taxon>Dikarya</taxon>
        <taxon>Ascomycota</taxon>
        <taxon>Saccharomycotina</taxon>
        <taxon>Pichiomycetes</taxon>
        <taxon>Pichiales</taxon>
        <taxon>Pichiaceae</taxon>
        <taxon>Ogataea</taxon>
    </lineage>
</organism>
<evidence type="ECO:0000256" key="1">
    <source>
        <dbReference type="SAM" id="MobiDB-lite"/>
    </source>
</evidence>
<gene>
    <name evidence="2" type="ORF">OGATHE_003594</name>
</gene>
<feature type="region of interest" description="Disordered" evidence="1">
    <location>
        <begin position="6"/>
        <end position="27"/>
    </location>
</feature>
<feature type="compositionally biased region" description="Low complexity" evidence="1">
    <location>
        <begin position="12"/>
        <end position="24"/>
    </location>
</feature>
<sequence length="249" mass="28241">MHFIEEVVRQKATAPTASATSSVARTPNKRKRINYNIAALQNAIEQQNFDQDGDEENEESERHNAIELKKANRRFEELDRENFSEIHKLEIPKNLGPPAGKRTSTPSVAVKRILNSKKNWSNYVDELDKAEMRAFNGLEIKPGHVMSASMMITKLPVAYCSPWMYAVPSPSFPARALSWMWSAPYRLINCLATSWVPSGDASSTMITSQSKPAFSKCFAMRYVIIGRFLRSLYVGRMTEYLSIVVQNNE</sequence>